<organism evidence="2 3">
    <name type="scientific">Microbispora oryzae</name>
    <dbReference type="NCBI Taxonomy" id="2806554"/>
    <lineage>
        <taxon>Bacteria</taxon>
        <taxon>Bacillati</taxon>
        <taxon>Actinomycetota</taxon>
        <taxon>Actinomycetes</taxon>
        <taxon>Streptosporangiales</taxon>
        <taxon>Streptosporangiaceae</taxon>
        <taxon>Microbispora</taxon>
    </lineage>
</organism>
<name>A0A941AJ00_9ACTN</name>
<keyword evidence="1" id="KW-0175">Coiled coil</keyword>
<sequence length="126" mass="14221">MNFHETLRRFLQEQEARGDGEPTSEEKALAEALVREKALGVISAISYLVQLDATADREEAHSTVMGLLRDLHDPVPLGGLFAQRASMDIIEHLIRRLAAERGESEIETWQREAVELTRRISEGEQL</sequence>
<comment type="caution">
    <text evidence="2">The sequence shown here is derived from an EMBL/GenBank/DDBJ whole genome shotgun (WGS) entry which is preliminary data.</text>
</comment>
<gene>
    <name evidence="2" type="ORF">JOL79_11440</name>
</gene>
<dbReference type="Proteomes" id="UP000674234">
    <property type="component" value="Unassembled WGS sequence"/>
</dbReference>
<feature type="coiled-coil region" evidence="1">
    <location>
        <begin position="99"/>
        <end position="126"/>
    </location>
</feature>
<evidence type="ECO:0000256" key="1">
    <source>
        <dbReference type="SAM" id="Coils"/>
    </source>
</evidence>
<evidence type="ECO:0000313" key="2">
    <source>
        <dbReference type="EMBL" id="MBP2704427.1"/>
    </source>
</evidence>
<proteinExistence type="predicted"/>
<dbReference type="RefSeq" id="WP_210155732.1">
    <property type="nucleotide sequence ID" value="NZ_JAFCNB010000005.1"/>
</dbReference>
<accession>A0A941AJ00</accession>
<reference evidence="2" key="1">
    <citation type="submission" date="2021-02" db="EMBL/GenBank/DDBJ databases">
        <title>Draft genome sequence of Microbispora sp. RL4-1S isolated from rice leaves in Thailand.</title>
        <authorList>
            <person name="Muangham S."/>
            <person name="Duangmal K."/>
        </authorList>
    </citation>
    <scope>NUCLEOTIDE SEQUENCE</scope>
    <source>
        <strain evidence="2">RL4-1S</strain>
    </source>
</reference>
<evidence type="ECO:0000313" key="3">
    <source>
        <dbReference type="Proteomes" id="UP000674234"/>
    </source>
</evidence>
<protein>
    <submittedName>
        <fullName evidence="2">Uncharacterized protein</fullName>
    </submittedName>
</protein>
<dbReference type="AlphaFoldDB" id="A0A941AJ00"/>
<keyword evidence="3" id="KW-1185">Reference proteome</keyword>
<dbReference type="EMBL" id="JAFCNB010000005">
    <property type="protein sequence ID" value="MBP2704427.1"/>
    <property type="molecule type" value="Genomic_DNA"/>
</dbReference>